<keyword evidence="5 7" id="KW-0057">Aromatic amino acid biosynthesis</keyword>
<dbReference type="PIRSF" id="PIRSF001456">
    <property type="entry name" value="Chorismate_synth"/>
    <property type="match status" value="1"/>
</dbReference>
<dbReference type="Proteomes" id="UP001220010">
    <property type="component" value="Unassembled WGS sequence"/>
</dbReference>
<evidence type="ECO:0000256" key="6">
    <source>
        <dbReference type="ARBA" id="ARBA00023239"/>
    </source>
</evidence>
<comment type="catalytic activity">
    <reaction evidence="7 8">
        <text>5-O-(1-carboxyvinyl)-3-phosphoshikimate = chorismate + phosphate</text>
        <dbReference type="Rhea" id="RHEA:21020"/>
        <dbReference type="ChEBI" id="CHEBI:29748"/>
        <dbReference type="ChEBI" id="CHEBI:43474"/>
        <dbReference type="ChEBI" id="CHEBI:57701"/>
        <dbReference type="EC" id="4.2.3.5"/>
    </reaction>
</comment>
<proteinExistence type="inferred from homology"/>
<evidence type="ECO:0000256" key="1">
    <source>
        <dbReference type="ARBA" id="ARBA00005044"/>
    </source>
</evidence>
<feature type="binding site" evidence="7">
    <location>
        <begin position="165"/>
        <end position="167"/>
    </location>
    <ligand>
        <name>FMN</name>
        <dbReference type="ChEBI" id="CHEBI:58210"/>
    </ligand>
</feature>
<comment type="pathway">
    <text evidence="1 7 8">Metabolic intermediate biosynthesis; chorismate biosynthesis; chorismate from D-erythrose 4-phosphate and phosphoenolpyruvate: step 7/7.</text>
</comment>
<keyword evidence="6 7" id="KW-0456">Lyase</keyword>
<gene>
    <name evidence="7 9" type="primary">aroC</name>
    <name evidence="9" type="ORF">P0O15_04760</name>
</gene>
<keyword evidence="4 7" id="KW-0028">Amino-acid biosynthesis</keyword>
<dbReference type="Pfam" id="PF01264">
    <property type="entry name" value="Chorismate_synt"/>
    <property type="match status" value="1"/>
</dbReference>
<name>A0ABT5X739_9EURY</name>
<feature type="binding site" evidence="7">
    <location>
        <position position="370"/>
    </location>
    <ligand>
        <name>FMN</name>
        <dbReference type="ChEBI" id="CHEBI:58210"/>
    </ligand>
</feature>
<evidence type="ECO:0000256" key="3">
    <source>
        <dbReference type="ARBA" id="ARBA00013036"/>
    </source>
</evidence>
<evidence type="ECO:0000256" key="2">
    <source>
        <dbReference type="ARBA" id="ARBA00008014"/>
    </source>
</evidence>
<comment type="similarity">
    <text evidence="2 7 8">Belongs to the chorismate synthase family.</text>
</comment>
<dbReference type="EC" id="4.2.3.5" evidence="3 7"/>
<evidence type="ECO:0000313" key="10">
    <source>
        <dbReference type="Proteomes" id="UP001220010"/>
    </source>
</evidence>
<sequence length="403" mass="42814">MVGDIPFQISGEISEPLPDEISSTAFEAKERYPTRSEDTVMAGNSFGTLFRVTTWGESHGRAVGAIVDGCPAGLALSEVEVQRELDRRRPGQSTISTQRKEEDRAEILSGLFEGKTTGTPISILVWNRDAQSSAYDLLRDRPRPGHADLTYISRYGIRDHRGGGRSSGRETVGRVAAGAVAKRLLAESGIEVAGYVTELGGVRATIPEGADVYRLREEAEKNPVRCPDQRAAAEMIAKLEEVRKGGDSLGGVAEIVASGVPAGLGEPVFDKLDGDLASALMGIGAVKAVEIGTGMEAARMRGSESNDPILPGSGRPYFETNNAGGILGGISTGSPIIIRIAVKPTPSISRPQRTVDLSTGEAVEIEIKGRHDPAIPPRIVPVAEAMVALVLADHLLRRRVARV</sequence>
<keyword evidence="10" id="KW-1185">Reference proteome</keyword>
<evidence type="ECO:0000256" key="7">
    <source>
        <dbReference type="HAMAP-Rule" id="MF_00300"/>
    </source>
</evidence>
<dbReference type="CDD" id="cd07304">
    <property type="entry name" value="Chorismate_synthase"/>
    <property type="match status" value="1"/>
</dbReference>
<comment type="cofactor">
    <cofactor evidence="7 8">
        <name>FMNH2</name>
        <dbReference type="ChEBI" id="CHEBI:57618"/>
    </cofactor>
    <text evidence="7 8">Reduced FMN (FMNH(2)).</text>
</comment>
<comment type="caution">
    <text evidence="9">The sequence shown here is derived from an EMBL/GenBank/DDBJ whole genome shotgun (WGS) entry which is preliminary data.</text>
</comment>
<feature type="binding site" evidence="7">
    <location>
        <begin position="343"/>
        <end position="347"/>
    </location>
    <ligand>
        <name>FMN</name>
        <dbReference type="ChEBI" id="CHEBI:58210"/>
    </ligand>
</feature>
<dbReference type="InterPro" id="IPR000453">
    <property type="entry name" value="Chorismate_synth"/>
</dbReference>
<dbReference type="Gene3D" id="3.60.150.10">
    <property type="entry name" value="Chorismate synthase AroC"/>
    <property type="match status" value="1"/>
</dbReference>
<dbReference type="PANTHER" id="PTHR21085">
    <property type="entry name" value="CHORISMATE SYNTHASE"/>
    <property type="match status" value="1"/>
</dbReference>
<reference evidence="9 10" key="1">
    <citation type="submission" date="2023-03" db="EMBL/GenBank/DDBJ databases">
        <title>WGS of Methanotrichaceae archaeon Mx.</title>
        <authorList>
            <person name="Sorokin D.Y."/>
            <person name="Merkel A.Y."/>
        </authorList>
    </citation>
    <scope>NUCLEOTIDE SEQUENCE [LARGE SCALE GENOMIC DNA]</scope>
    <source>
        <strain evidence="9 10">Mx</strain>
    </source>
</reference>
<keyword evidence="7" id="KW-0521">NADP</keyword>
<organism evidence="9 10">
    <name type="scientific">Candidatus Methanocrinis natronophilus</name>
    <dbReference type="NCBI Taxonomy" id="3033396"/>
    <lineage>
        <taxon>Archaea</taxon>
        <taxon>Methanobacteriati</taxon>
        <taxon>Methanobacteriota</taxon>
        <taxon>Stenosarchaea group</taxon>
        <taxon>Methanomicrobia</taxon>
        <taxon>Methanotrichales</taxon>
        <taxon>Methanotrichaceae</taxon>
        <taxon>Methanocrinis</taxon>
    </lineage>
</organism>
<dbReference type="PROSITE" id="PS00788">
    <property type="entry name" value="CHORISMATE_SYNTHASE_2"/>
    <property type="match status" value="1"/>
</dbReference>
<dbReference type="HAMAP" id="MF_00300">
    <property type="entry name" value="Chorismate_synth"/>
    <property type="match status" value="1"/>
</dbReference>
<keyword evidence="7" id="KW-0274">FAD</keyword>
<feature type="binding site" evidence="7">
    <location>
        <position position="328"/>
    </location>
    <ligand>
        <name>FMN</name>
        <dbReference type="ChEBI" id="CHEBI:58210"/>
    </ligand>
</feature>
<evidence type="ECO:0000256" key="5">
    <source>
        <dbReference type="ARBA" id="ARBA00023141"/>
    </source>
</evidence>
<protein>
    <recommendedName>
        <fullName evidence="3 7">Chorismate synthase</fullName>
        <shortName evidence="7">CS</shortName>
        <ecNumber evidence="3 7">4.2.3.5</ecNumber>
    </recommendedName>
    <alternativeName>
        <fullName evidence="7">5-enolpyruvylshikimate-3-phosphate phospholyase</fullName>
    </alternativeName>
</protein>
<dbReference type="InterPro" id="IPR020541">
    <property type="entry name" value="Chorismate_synthase_CS"/>
</dbReference>
<evidence type="ECO:0000256" key="4">
    <source>
        <dbReference type="ARBA" id="ARBA00022605"/>
    </source>
</evidence>
<dbReference type="EMBL" id="JARFPK010000013">
    <property type="protein sequence ID" value="MDF0590486.1"/>
    <property type="molecule type" value="Genomic_DNA"/>
</dbReference>
<dbReference type="PROSITE" id="PS00789">
    <property type="entry name" value="CHORISMATE_SYNTHASE_3"/>
    <property type="match status" value="1"/>
</dbReference>
<evidence type="ECO:0000313" key="9">
    <source>
        <dbReference type="EMBL" id="MDF0590486.1"/>
    </source>
</evidence>
<comment type="caution">
    <text evidence="7">Lacks conserved residue(s) required for the propagation of feature annotation.</text>
</comment>
<dbReference type="PANTHER" id="PTHR21085:SF0">
    <property type="entry name" value="CHORISMATE SYNTHASE"/>
    <property type="match status" value="1"/>
</dbReference>
<dbReference type="PROSITE" id="PS00787">
    <property type="entry name" value="CHORISMATE_SYNTHASE_1"/>
    <property type="match status" value="1"/>
</dbReference>
<dbReference type="GO" id="GO:0004107">
    <property type="term" value="F:chorismate synthase activity"/>
    <property type="evidence" value="ECO:0007669"/>
    <property type="project" value="UniProtKB-EC"/>
</dbReference>
<dbReference type="InterPro" id="IPR035904">
    <property type="entry name" value="Chorismate_synth_AroC_sf"/>
</dbReference>
<keyword evidence="7" id="KW-0288">FMN</keyword>
<dbReference type="SUPFAM" id="SSF103263">
    <property type="entry name" value="Chorismate synthase, AroC"/>
    <property type="match status" value="1"/>
</dbReference>
<feature type="binding site" evidence="7">
    <location>
        <position position="88"/>
    </location>
    <ligand>
        <name>NADP(+)</name>
        <dbReference type="ChEBI" id="CHEBI:58349"/>
    </ligand>
</feature>
<dbReference type="NCBIfam" id="TIGR00033">
    <property type="entry name" value="aroC"/>
    <property type="match status" value="1"/>
</dbReference>
<evidence type="ECO:0000256" key="8">
    <source>
        <dbReference type="RuleBase" id="RU000605"/>
    </source>
</evidence>
<dbReference type="NCBIfam" id="NF003793">
    <property type="entry name" value="PRK05382.1"/>
    <property type="match status" value="1"/>
</dbReference>
<keyword evidence="7" id="KW-0285">Flavoprotein</keyword>
<accession>A0ABT5X739</accession>
<comment type="function">
    <text evidence="7">Catalyzes the anti-1,4-elimination of the C-3 phosphate and the C-6 proR hydrogen from 5-enolpyruvylshikimate-3-phosphate (EPSP) to yield chorismate, which is the branch point compound that serves as the starting substrate for the three terminal pathways of aromatic amino acid biosynthesis. This reaction introduces a second double bond into the aromatic ring system.</text>
</comment>